<dbReference type="Pfam" id="PF24695">
    <property type="entry name" value="PITM1-3"/>
    <property type="match status" value="1"/>
</dbReference>
<proteinExistence type="inferred from homology"/>
<dbReference type="Pfam" id="PF24694">
    <property type="entry name" value="LNS2_PITM1-3"/>
    <property type="match status" value="1"/>
</dbReference>
<dbReference type="PANTHER" id="PTHR10658:SF81">
    <property type="entry name" value="PROTEIN RETINAL DEGENERATION B"/>
    <property type="match status" value="1"/>
</dbReference>
<sequence length="1442" mass="159098">CRHSVGQFGRCRLLNMFRARVAMGWEGACGGLGSSEPSQHAPHTVNRQPSPSAHGLEQRDLMIAPWRQTGPHGTGVGRDGLPGPAPMPPWRQTGPHGTGVGRDGLPGPAPMPPWRQTGPHGTGVGRDGLPGPAPMPPWRQTGPHGTGVGRDGLPGPAPMPPWRQTGPHGTGGGVAWPLAWSLTTTTMLIKEYRIPLPLTVDEYRIAQLYMIAKKSREESKGTGSGVEILVNEPYEAGPGGNGQYTHKVYHVGSHLPGWFKSLLPKSALTVEEEAWNAYPYTKTRYTCPFVEKFSLEIETRYFPDNGYQENVFELKGSDLRNRIVDVIDVVRDQIEYVPQEDPKQYVSEKTGRGPLTENWLEEYWNECKSKKMPTSSGKALMCAYKLCRVEFRYWGMQTKLEKFIHDVALRKTMLRAHIQAWVWQDEWVGLTMEDIRNIERETQELLKRTMAQDGQNTLSDSPSQEANIASASTGAAHSSGTATPSESSSSAQKTLGATLGSIEKNDQDQVTTPICVKKKTERPAEIPAATCSSDEDDSPTKPRPDDSDSRRKVWMGSDTASWRMKSIVRDSDSDSDDEYFDCQGSHSISEDAEVEALAKWSSLELLNEDNTEGPTISNTRDKNDSIFSHTYLQRVVSERTKAGGRGRMLPYAGRSSIEVEASSCPGSPTMSLVTGQPSSCPTSVLLLVMHAGSVLDANTELPAKKSDITTFRGSFECVMRQHYPSMVGHVAIKLVSCPSVCTEGLGILSSLNPYSFDVSPSCLDAPQVTHDSIPIGSIPLLATANTAEYQDAVSRAVTNANTTYHEFLKSEEGLGFNGQVCIIGDSMGSVLAYDALCRSGSSRQDLDNDIEHRSGEDHELHRSHCDLGDETYLSASRLLTAPSGNRRRSSSTSDHAHQVKLDFEVSELFMFGSPLALVLAYRKISVAEEKNAPISRPCVQQVYNLFHPTDPVAARIEPLLSARFSMLPPINIPRYQKYPLGNGQPYHLLEIIQANPQMFSDGLNVATPASHLRRLSEISIQSTVSGVIDSLPLHTINALTQKWWGNKRLDYALYCPEGLSNFPTNALPHLFHASYWESSDVIAFILRQLGRFELLQALGHDDKDLVAFSPNQPREKWIRKRTSVKLKNVSPNHRANDVIVKEGKPQILLARFMYGPLDMITLHGEKIDIHIMKDAPAGEWQLLSTEVTDKNGRVCYTIPSDKALGYGIYPIKMVVRGDHTSADFYMAVVPPKTECIVFSIDGSFTASMSVTGRDPKVRAGAVDVVRHWQELGYLIIYVTGRPDMQQQKVVSWLSQHNFPHGLVSFADGLSTDPLRHKTTYLQALQEAHDVLIHSAYGSSKDIAVYRSLDPIPKQIYIIGKVSKKHQSQAIVLSEGYAAHLAQLVAPGGSRPAQGNARMVIPRGYFGLPGHNASLRRRSKDTVGSSPGRTKMYIKRKVYISHV</sequence>
<reference evidence="8" key="1">
    <citation type="submission" date="2021-07" db="EMBL/GenBank/DDBJ databases">
        <authorList>
            <person name="Catto M.A."/>
            <person name="Jacobson A."/>
            <person name="Kennedy G."/>
            <person name="Labadie P."/>
            <person name="Hunt B.G."/>
            <person name="Srinivasan R."/>
        </authorList>
    </citation>
    <scope>NUCLEOTIDE SEQUENCE</scope>
    <source>
        <strain evidence="8">PL_HMW_Pooled</strain>
        <tissue evidence="8">Head</tissue>
    </source>
</reference>
<dbReference type="SUPFAM" id="SSF56784">
    <property type="entry name" value="HAD-like"/>
    <property type="match status" value="1"/>
</dbReference>
<dbReference type="GO" id="GO:0005737">
    <property type="term" value="C:cytoplasm"/>
    <property type="evidence" value="ECO:0007669"/>
    <property type="project" value="TreeGrafter"/>
</dbReference>
<dbReference type="InterPro" id="IPR023214">
    <property type="entry name" value="HAD_sf"/>
</dbReference>
<dbReference type="PROSITE" id="PS51043">
    <property type="entry name" value="DDHD"/>
    <property type="match status" value="1"/>
</dbReference>
<dbReference type="InterPro" id="IPR036412">
    <property type="entry name" value="HAD-like_sf"/>
</dbReference>
<keyword evidence="3" id="KW-0488">Methylation</keyword>
<dbReference type="SUPFAM" id="SSF55961">
    <property type="entry name" value="Bet v1-like"/>
    <property type="match status" value="1"/>
</dbReference>
<evidence type="ECO:0000313" key="8">
    <source>
        <dbReference type="EMBL" id="KAK3919544.1"/>
    </source>
</evidence>
<dbReference type="Proteomes" id="UP001219518">
    <property type="component" value="Unassembled WGS sequence"/>
</dbReference>
<dbReference type="GO" id="GO:0046872">
    <property type="term" value="F:metal ion binding"/>
    <property type="evidence" value="ECO:0007669"/>
    <property type="project" value="InterPro"/>
</dbReference>
<feature type="domain" description="DDHD" evidence="7">
    <location>
        <begin position="901"/>
        <end position="1091"/>
    </location>
</feature>
<evidence type="ECO:0000256" key="1">
    <source>
        <dbReference type="ARBA" id="ARBA00004184"/>
    </source>
</evidence>
<evidence type="ECO:0000313" key="9">
    <source>
        <dbReference type="Proteomes" id="UP001219518"/>
    </source>
</evidence>
<feature type="compositionally biased region" description="Basic and acidic residues" evidence="6">
    <location>
        <begin position="538"/>
        <end position="551"/>
    </location>
</feature>
<dbReference type="InterPro" id="IPR001666">
    <property type="entry name" value="PI_transfer"/>
</dbReference>
<dbReference type="FunFam" id="3.30.530.20:FF:000001">
    <property type="entry name" value="Phosphatidylinositol transfer protein membrane associated 2"/>
    <property type="match status" value="1"/>
</dbReference>
<protein>
    <submittedName>
        <fullName evidence="8">Membrane-associated phosphatidylinositol transfer protein 1</fullName>
    </submittedName>
</protein>
<dbReference type="InterPro" id="IPR004177">
    <property type="entry name" value="DDHD_dom"/>
</dbReference>
<comment type="similarity">
    <text evidence="2">Belongs to the PtdIns transfer protein family. PI transfer class IIA subfamily.</text>
</comment>
<reference evidence="8" key="2">
    <citation type="journal article" date="2023" name="BMC Genomics">
        <title>Pest status, molecular evolution, and epigenetic factors derived from the genome assembly of Frankliniella fusca, a thysanopteran phytovirus vector.</title>
        <authorList>
            <person name="Catto M.A."/>
            <person name="Labadie P.E."/>
            <person name="Jacobson A.L."/>
            <person name="Kennedy G.G."/>
            <person name="Srinivasan R."/>
            <person name="Hunt B.G."/>
        </authorList>
    </citation>
    <scope>NUCLEOTIDE SEQUENCE</scope>
    <source>
        <strain evidence="8">PL_HMW_Pooled</strain>
    </source>
</reference>
<dbReference type="Gene3D" id="3.30.530.20">
    <property type="match status" value="1"/>
</dbReference>
<dbReference type="GO" id="GO:0031210">
    <property type="term" value="F:phosphatidylcholine binding"/>
    <property type="evidence" value="ECO:0007669"/>
    <property type="project" value="TreeGrafter"/>
</dbReference>
<feature type="region of interest" description="Disordered" evidence="6">
    <location>
        <begin position="68"/>
        <end position="170"/>
    </location>
</feature>
<dbReference type="GO" id="GO:0008525">
    <property type="term" value="F:phosphatidylcholine transporter activity"/>
    <property type="evidence" value="ECO:0007669"/>
    <property type="project" value="TreeGrafter"/>
</dbReference>
<feature type="compositionally biased region" description="Polar residues" evidence="6">
    <location>
        <begin position="452"/>
        <end position="467"/>
    </location>
</feature>
<comment type="subcellular location">
    <subcellularLocation>
        <location evidence="1">Endomembrane system</location>
        <topology evidence="1">Peripheral membrane protein</topology>
    </subcellularLocation>
</comment>
<feature type="region of interest" description="Disordered" evidence="6">
    <location>
        <begin position="452"/>
        <end position="494"/>
    </location>
</feature>
<name>A0AAE1HDV8_9NEOP</name>
<dbReference type="InterPro" id="IPR023393">
    <property type="entry name" value="START-like_dom_sf"/>
</dbReference>
<keyword evidence="5" id="KW-0106">Calcium</keyword>
<organism evidence="8 9">
    <name type="scientific">Frankliniella fusca</name>
    <dbReference type="NCBI Taxonomy" id="407009"/>
    <lineage>
        <taxon>Eukaryota</taxon>
        <taxon>Metazoa</taxon>
        <taxon>Ecdysozoa</taxon>
        <taxon>Arthropoda</taxon>
        <taxon>Hexapoda</taxon>
        <taxon>Insecta</taxon>
        <taxon>Pterygota</taxon>
        <taxon>Neoptera</taxon>
        <taxon>Paraneoptera</taxon>
        <taxon>Thysanoptera</taxon>
        <taxon>Terebrantia</taxon>
        <taxon>Thripoidea</taxon>
        <taxon>Thripidae</taxon>
        <taxon>Frankliniella</taxon>
    </lineage>
</organism>
<accession>A0AAE1HDV8</accession>
<feature type="region of interest" description="Disordered" evidence="6">
    <location>
        <begin position="513"/>
        <end position="554"/>
    </location>
</feature>
<evidence type="ECO:0000259" key="7">
    <source>
        <dbReference type="PROSITE" id="PS51043"/>
    </source>
</evidence>
<comment type="caution">
    <text evidence="8">The sequence shown here is derived from an EMBL/GenBank/DDBJ whole genome shotgun (WGS) entry which is preliminary data.</text>
</comment>
<evidence type="ECO:0000256" key="2">
    <source>
        <dbReference type="ARBA" id="ARBA00010316"/>
    </source>
</evidence>
<dbReference type="CDD" id="cd08889">
    <property type="entry name" value="SRPBCC_PITPNM1-2_like"/>
    <property type="match status" value="1"/>
</dbReference>
<dbReference type="Pfam" id="PF02121">
    <property type="entry name" value="IP_trans"/>
    <property type="match status" value="1"/>
</dbReference>
<keyword evidence="9" id="KW-1185">Reference proteome</keyword>
<evidence type="ECO:0000256" key="3">
    <source>
        <dbReference type="ARBA" id="ARBA00022481"/>
    </source>
</evidence>
<feature type="region of interest" description="Disordered" evidence="6">
    <location>
        <begin position="34"/>
        <end position="55"/>
    </location>
</feature>
<evidence type="ECO:0000256" key="5">
    <source>
        <dbReference type="ARBA" id="ARBA00022837"/>
    </source>
</evidence>
<evidence type="ECO:0000256" key="4">
    <source>
        <dbReference type="ARBA" id="ARBA00022553"/>
    </source>
</evidence>
<dbReference type="PANTHER" id="PTHR10658">
    <property type="entry name" value="PHOSPHATIDYLINOSITOL TRANSFER PROTEIN"/>
    <property type="match status" value="1"/>
</dbReference>
<dbReference type="GO" id="GO:0035091">
    <property type="term" value="F:phosphatidylinositol binding"/>
    <property type="evidence" value="ECO:0007669"/>
    <property type="project" value="TreeGrafter"/>
</dbReference>
<dbReference type="SMART" id="SM00775">
    <property type="entry name" value="LNS2"/>
    <property type="match status" value="1"/>
</dbReference>
<gene>
    <name evidence="8" type="ORF">KUF71_008671</name>
</gene>
<dbReference type="InterPro" id="IPR055261">
    <property type="entry name" value="PI_transfer_N"/>
</dbReference>
<evidence type="ECO:0000256" key="6">
    <source>
        <dbReference type="SAM" id="MobiDB-lite"/>
    </source>
</evidence>
<dbReference type="GO" id="GO:0008526">
    <property type="term" value="F:phosphatidylinositol transfer activity"/>
    <property type="evidence" value="ECO:0007669"/>
    <property type="project" value="TreeGrafter"/>
</dbReference>
<dbReference type="SMART" id="SM01127">
    <property type="entry name" value="DDHD"/>
    <property type="match status" value="1"/>
</dbReference>
<feature type="non-terminal residue" evidence="8">
    <location>
        <position position="1442"/>
    </location>
</feature>
<dbReference type="InterPro" id="IPR031315">
    <property type="entry name" value="LNS2/PITP"/>
</dbReference>
<dbReference type="PRINTS" id="PR00391">
    <property type="entry name" value="PITRANSFER"/>
</dbReference>
<dbReference type="EMBL" id="JAHWGI010000979">
    <property type="protein sequence ID" value="KAK3919544.1"/>
    <property type="molecule type" value="Genomic_DNA"/>
</dbReference>
<dbReference type="Gene3D" id="3.40.50.1000">
    <property type="entry name" value="HAD superfamily/HAD-like"/>
    <property type="match status" value="1"/>
</dbReference>
<keyword evidence="4" id="KW-0597">Phosphoprotein</keyword>
<dbReference type="Pfam" id="PF02862">
    <property type="entry name" value="DDHD"/>
    <property type="match status" value="2"/>
</dbReference>
<dbReference type="FunFam" id="3.40.50.1000:FF:000173">
    <property type="entry name" value="Membrane-associated phosphatidylinositol transfer protein 2"/>
    <property type="match status" value="1"/>
</dbReference>
<feature type="compositionally biased region" description="Low complexity" evidence="6">
    <location>
        <begin position="469"/>
        <end position="491"/>
    </location>
</feature>
<dbReference type="GO" id="GO:0012505">
    <property type="term" value="C:endomembrane system"/>
    <property type="evidence" value="ECO:0007669"/>
    <property type="project" value="UniProtKB-SubCell"/>
</dbReference>